<evidence type="ECO:0000313" key="2">
    <source>
        <dbReference type="EMBL" id="KDM90427.1"/>
    </source>
</evidence>
<dbReference type="EMBL" id="JMIB01000032">
    <property type="protein sequence ID" value="KDM90427.1"/>
    <property type="molecule type" value="Genomic_DNA"/>
</dbReference>
<accession>A0A066RRV5</accession>
<dbReference type="Proteomes" id="UP000027192">
    <property type="component" value="Unassembled WGS sequence"/>
</dbReference>
<dbReference type="InterPro" id="IPR025337">
    <property type="entry name" value="Questin_oxidase-like"/>
</dbReference>
<dbReference type="PANTHER" id="PTHR35870:SF1">
    <property type="entry name" value="PROTEIN, PUTATIVE (AFU_ORTHOLOGUE AFUA_5G03330)-RELATED"/>
    <property type="match status" value="1"/>
</dbReference>
<dbReference type="PANTHER" id="PTHR35870">
    <property type="entry name" value="PROTEIN, PUTATIVE (AFU_ORTHOLOGUE AFUA_5G03330)-RELATED"/>
    <property type="match status" value="1"/>
</dbReference>
<evidence type="ECO:0008006" key="4">
    <source>
        <dbReference type="Google" id="ProtNLM"/>
    </source>
</evidence>
<proteinExistence type="predicted"/>
<dbReference type="AlphaFoldDB" id="A0A066RRV5"/>
<dbReference type="RefSeq" id="WP_036755140.1">
    <property type="nucleotide sequence ID" value="NZ_JAGSGC010000001.1"/>
</dbReference>
<keyword evidence="3" id="KW-1185">Reference proteome</keyword>
<dbReference type="Pfam" id="PF14027">
    <property type="entry name" value="Questin_oxidase"/>
    <property type="match status" value="1"/>
</dbReference>
<keyword evidence="1" id="KW-0560">Oxidoreductase</keyword>
<dbReference type="OrthoDB" id="6457937at2"/>
<sequence>MFHPIRPECLTLIQQGLQFDPLYGHDLANHLPMALIALDRCGASPLQLQRFYQDYTSHLQPVRQILPDQETTPALGHRDSFALFHQQFRQQLATQGDATVLREWLPVLLPGLAASAFHGMIRLSYALEAGDHEEIAMALAYWASEYQPLSPLTSTRHYSAETQLTLALDAFRNFKFQPGIIVDRIKEVVAQPTYQAIAEVPDKLTEAEIARLTIRAYLASNDFTLLHGVTGFDALQQLLPYVPDRQLALAYYWQAYVAAFCSAQPLPPFSLAPATRIEPDWPAWFATVTGLSDDHSIKLTYSCSRLYQTFAFDEYLAAIQMRLATHDA</sequence>
<protein>
    <recommendedName>
        <fullName evidence="4">DUF4243 domain-containing protein</fullName>
    </recommendedName>
</protein>
<reference evidence="2 3" key="1">
    <citation type="submission" date="2014-04" db="EMBL/GenBank/DDBJ databases">
        <title>Draft genome sequence of Photobacterium halotolerans S2753: a solonamide, ngercheumicin and holomycin producer.</title>
        <authorList>
            <person name="Machado H.R."/>
            <person name="Gram L."/>
        </authorList>
    </citation>
    <scope>NUCLEOTIDE SEQUENCE [LARGE SCALE GENOMIC DNA]</scope>
    <source>
        <strain evidence="2 3">S2753</strain>
    </source>
</reference>
<evidence type="ECO:0000313" key="3">
    <source>
        <dbReference type="Proteomes" id="UP000027192"/>
    </source>
</evidence>
<dbReference type="STRING" id="1654360.EA58_17020"/>
<dbReference type="GO" id="GO:0016491">
    <property type="term" value="F:oxidoreductase activity"/>
    <property type="evidence" value="ECO:0007669"/>
    <property type="project" value="UniProtKB-KW"/>
</dbReference>
<comment type="caution">
    <text evidence="2">The sequence shown here is derived from an EMBL/GenBank/DDBJ whole genome shotgun (WGS) entry which is preliminary data.</text>
</comment>
<organism evidence="2 3">
    <name type="scientific">Photobacterium galatheae</name>
    <dbReference type="NCBI Taxonomy" id="1654360"/>
    <lineage>
        <taxon>Bacteria</taxon>
        <taxon>Pseudomonadati</taxon>
        <taxon>Pseudomonadota</taxon>
        <taxon>Gammaproteobacteria</taxon>
        <taxon>Vibrionales</taxon>
        <taxon>Vibrionaceae</taxon>
        <taxon>Photobacterium</taxon>
    </lineage>
</organism>
<gene>
    <name evidence="2" type="ORF">EA58_17020</name>
</gene>
<name>A0A066RRV5_9GAMM</name>
<evidence type="ECO:0000256" key="1">
    <source>
        <dbReference type="ARBA" id="ARBA00023002"/>
    </source>
</evidence>